<name>A0A919MNP8_9ACTN</name>
<dbReference type="Proteomes" id="UP000598174">
    <property type="component" value="Unassembled WGS sequence"/>
</dbReference>
<dbReference type="EMBL" id="BOMM01000056">
    <property type="protein sequence ID" value="GIE14492.1"/>
    <property type="molecule type" value="Genomic_DNA"/>
</dbReference>
<comment type="caution">
    <text evidence="2">The sequence shown here is derived from an EMBL/GenBank/DDBJ whole genome shotgun (WGS) entry which is preliminary data.</text>
</comment>
<dbReference type="Pfam" id="PF11716">
    <property type="entry name" value="MDMPI_N"/>
    <property type="match status" value="1"/>
</dbReference>
<dbReference type="InterPro" id="IPR024344">
    <property type="entry name" value="MDMPI_metal-binding"/>
</dbReference>
<feature type="domain" description="Mycothiol-dependent maleylpyruvate isomerase metal-binding" evidence="1">
    <location>
        <begin position="16"/>
        <end position="157"/>
    </location>
</feature>
<dbReference type="GO" id="GO:0046872">
    <property type="term" value="F:metal ion binding"/>
    <property type="evidence" value="ECO:0007669"/>
    <property type="project" value="InterPro"/>
</dbReference>
<protein>
    <submittedName>
        <fullName evidence="2">Maleylpyruvate isomerase</fullName>
    </submittedName>
</protein>
<accession>A0A919MNP8</accession>
<dbReference type="AlphaFoldDB" id="A0A919MNP8"/>
<reference evidence="2" key="1">
    <citation type="submission" date="2021-01" db="EMBL/GenBank/DDBJ databases">
        <title>Whole genome shotgun sequence of Actinoplanes ferrugineus NBRC 15555.</title>
        <authorList>
            <person name="Komaki H."/>
            <person name="Tamura T."/>
        </authorList>
    </citation>
    <scope>NUCLEOTIDE SEQUENCE</scope>
    <source>
        <strain evidence="2">NBRC 15555</strain>
    </source>
</reference>
<gene>
    <name evidence="2" type="ORF">Afe05nite_63320</name>
</gene>
<sequence>MHVDHARARDAFLGQLDAFVAAVEPLSDRQLLESSRCLGWTLGNVVVHVHLGLQEMLLGLVGSTDAEPDSDAAAYWRAPAPGEGDWLDGTRFVQLLGASYRRPSGAIRHLAPTVDGVRAATAALAPGAVRFQGQVLPTGDFLATWAVELAVHHLDLRRPGAAPDALRLTRQTVEALTGSAFPVSWTDETVALLGTGRVRPTEDQARFARELPVLG</sequence>
<evidence type="ECO:0000313" key="2">
    <source>
        <dbReference type="EMBL" id="GIE14492.1"/>
    </source>
</evidence>
<dbReference type="SUPFAM" id="SSF109854">
    <property type="entry name" value="DinB/YfiT-like putative metalloenzymes"/>
    <property type="match status" value="1"/>
</dbReference>
<dbReference type="InterPro" id="IPR034660">
    <property type="entry name" value="DinB/YfiT-like"/>
</dbReference>
<keyword evidence="2" id="KW-0413">Isomerase</keyword>
<proteinExistence type="predicted"/>
<evidence type="ECO:0000259" key="1">
    <source>
        <dbReference type="Pfam" id="PF11716"/>
    </source>
</evidence>
<dbReference type="RefSeq" id="WP_203820904.1">
    <property type="nucleotide sequence ID" value="NZ_BAAABP010000043.1"/>
</dbReference>
<organism evidence="2 3">
    <name type="scientific">Paractinoplanes ferrugineus</name>
    <dbReference type="NCBI Taxonomy" id="113564"/>
    <lineage>
        <taxon>Bacteria</taxon>
        <taxon>Bacillati</taxon>
        <taxon>Actinomycetota</taxon>
        <taxon>Actinomycetes</taxon>
        <taxon>Micromonosporales</taxon>
        <taxon>Micromonosporaceae</taxon>
        <taxon>Paractinoplanes</taxon>
    </lineage>
</organism>
<evidence type="ECO:0000313" key="3">
    <source>
        <dbReference type="Proteomes" id="UP000598174"/>
    </source>
</evidence>
<keyword evidence="3" id="KW-1185">Reference proteome</keyword>
<dbReference type="GO" id="GO:0016853">
    <property type="term" value="F:isomerase activity"/>
    <property type="evidence" value="ECO:0007669"/>
    <property type="project" value="UniProtKB-KW"/>
</dbReference>
<dbReference type="Gene3D" id="1.20.120.450">
    <property type="entry name" value="dinb family like domain"/>
    <property type="match status" value="1"/>
</dbReference>